<name>A0ABP6QPI4_9ACTN</name>
<proteinExistence type="predicted"/>
<gene>
    <name evidence="1" type="ORF">GCM10010468_82160</name>
</gene>
<keyword evidence="2" id="KW-1185">Reference proteome</keyword>
<accession>A0ABP6QPI4</accession>
<evidence type="ECO:0000313" key="2">
    <source>
        <dbReference type="Proteomes" id="UP001501237"/>
    </source>
</evidence>
<organism evidence="1 2">
    <name type="scientific">Actinocorallia longicatena</name>
    <dbReference type="NCBI Taxonomy" id="111803"/>
    <lineage>
        <taxon>Bacteria</taxon>
        <taxon>Bacillati</taxon>
        <taxon>Actinomycetota</taxon>
        <taxon>Actinomycetes</taxon>
        <taxon>Streptosporangiales</taxon>
        <taxon>Thermomonosporaceae</taxon>
        <taxon>Actinocorallia</taxon>
    </lineage>
</organism>
<dbReference type="EMBL" id="BAAAUV010000065">
    <property type="protein sequence ID" value="GAA3244021.1"/>
    <property type="molecule type" value="Genomic_DNA"/>
</dbReference>
<evidence type="ECO:0000313" key="1">
    <source>
        <dbReference type="EMBL" id="GAA3244021.1"/>
    </source>
</evidence>
<protein>
    <submittedName>
        <fullName evidence="1">Uncharacterized protein</fullName>
    </submittedName>
</protein>
<dbReference type="Proteomes" id="UP001501237">
    <property type="component" value="Unassembled WGS sequence"/>
</dbReference>
<sequence length="382" mass="41681">MLVLTLNHGTGLSEWQPLLAVSVFDVADEPMAKIDGRRHTSVTTLAHRWPVVSGTWTKRTNGWRTSADLMAKAAVTPASQDIYERLVLAAPSADLPTEPKYSDALVETVAWYYTEGDLGERPGRHTPRVAISQSHLINPENVARIGQALTVLFGPESDAFDKGGRYASGESIDRRAAAKALRADSPKMSANEIGRRLGVSGVMAGKYLRDDARIRDGRPRWRKVLASGGRMTRFKLNAAAEVVLEHAPSRIVSLDFIRSLTSSQLELFLDVSVRGDGYLMGGTTMVFSQKDPRMVEAFELAAILSGRSPRRSQHVGIGASADGPRTKVQESVIVSGKTFFSAKSRHLSQETHTGILWCPTTANGTWLAQHHGDAFYTGNSSR</sequence>
<comment type="caution">
    <text evidence="1">The sequence shown here is derived from an EMBL/GenBank/DDBJ whole genome shotgun (WGS) entry which is preliminary data.</text>
</comment>
<reference evidence="2" key="1">
    <citation type="journal article" date="2019" name="Int. J. Syst. Evol. Microbiol.">
        <title>The Global Catalogue of Microorganisms (GCM) 10K type strain sequencing project: providing services to taxonomists for standard genome sequencing and annotation.</title>
        <authorList>
            <consortium name="The Broad Institute Genomics Platform"/>
            <consortium name="The Broad Institute Genome Sequencing Center for Infectious Disease"/>
            <person name="Wu L."/>
            <person name="Ma J."/>
        </authorList>
    </citation>
    <scope>NUCLEOTIDE SEQUENCE [LARGE SCALE GENOMIC DNA]</scope>
    <source>
        <strain evidence="2">JCM 9377</strain>
    </source>
</reference>